<keyword evidence="3 13" id="KW-0479">Metal-binding</keyword>
<keyword evidence="5 13" id="KW-0378">Hydrolase</keyword>
<comment type="catalytic activity">
    <reaction evidence="10 13">
        <text>O-phospho-L-seryl-[protein] + H2O = L-seryl-[protein] + phosphate</text>
        <dbReference type="Rhea" id="RHEA:20629"/>
        <dbReference type="Rhea" id="RHEA-COMP:9863"/>
        <dbReference type="Rhea" id="RHEA-COMP:11604"/>
        <dbReference type="ChEBI" id="CHEBI:15377"/>
        <dbReference type="ChEBI" id="CHEBI:29999"/>
        <dbReference type="ChEBI" id="CHEBI:43474"/>
        <dbReference type="ChEBI" id="CHEBI:83421"/>
        <dbReference type="EC" id="3.1.3.16"/>
    </reaction>
</comment>
<feature type="compositionally biased region" description="Polar residues" evidence="14">
    <location>
        <begin position="283"/>
        <end position="293"/>
    </location>
</feature>
<evidence type="ECO:0000256" key="4">
    <source>
        <dbReference type="ARBA" id="ARBA00022771"/>
    </source>
</evidence>
<dbReference type="InterPro" id="IPR039693">
    <property type="entry name" value="Rtr1/RPAP2"/>
</dbReference>
<comment type="similarity">
    <text evidence="2 12 13">Belongs to the RPAP2 family.</text>
</comment>
<evidence type="ECO:0000256" key="7">
    <source>
        <dbReference type="ARBA" id="ARBA00022912"/>
    </source>
</evidence>
<evidence type="ECO:0000256" key="14">
    <source>
        <dbReference type="SAM" id="MobiDB-lite"/>
    </source>
</evidence>
<evidence type="ECO:0000256" key="2">
    <source>
        <dbReference type="ARBA" id="ARBA00005676"/>
    </source>
</evidence>
<evidence type="ECO:0000256" key="12">
    <source>
        <dbReference type="PROSITE-ProRule" id="PRU00812"/>
    </source>
</evidence>
<dbReference type="GO" id="GO:0008420">
    <property type="term" value="F:RNA polymerase II CTD heptapeptide repeat phosphatase activity"/>
    <property type="evidence" value="ECO:0007669"/>
    <property type="project" value="UniProtKB-UniRule"/>
</dbReference>
<comment type="function">
    <text evidence="9">Protein phosphatase that displays CTD phosphatase activity and regulates transcription of snRNA genes. Recognizes and binds phosphorylated 'Ser-7' of the C-terminal heptapeptide repeat domain (CTD) of the largest RNA polymerase II subunit POLR2A, and mediates dephosphorylation of 'Ser-5' of the CTD, thereby promoting transcription of snRNA genes. Downstream of EIF2AK3/PERK, dephosphorylates ERN1, a sensor for the endoplasmic reticulum unfolded protein response (UPR), to abort failed ER-stress adaptation and trigger apoptosis.</text>
</comment>
<keyword evidence="16" id="KW-1185">Reference proteome</keyword>
<dbReference type="GO" id="GO:0005737">
    <property type="term" value="C:cytoplasm"/>
    <property type="evidence" value="ECO:0007669"/>
    <property type="project" value="TreeGrafter"/>
</dbReference>
<dbReference type="GO" id="GO:0043175">
    <property type="term" value="F:RNA polymerase core enzyme binding"/>
    <property type="evidence" value="ECO:0007669"/>
    <property type="project" value="UniProtKB-UniRule"/>
</dbReference>
<evidence type="ECO:0000256" key="3">
    <source>
        <dbReference type="ARBA" id="ARBA00022723"/>
    </source>
</evidence>
<dbReference type="EC" id="3.1.3.16" evidence="13"/>
<evidence type="ECO:0000313" key="17">
    <source>
        <dbReference type="RefSeq" id="XP_054835504.1"/>
    </source>
</evidence>
<evidence type="ECO:0000256" key="10">
    <source>
        <dbReference type="ARBA" id="ARBA00047761"/>
    </source>
</evidence>
<name>A0AA97KYB0_EUBMA</name>
<dbReference type="PANTHER" id="PTHR14732">
    <property type="entry name" value="RNA POLYMERASE II SUBUNIT B1 CTD PHOSPHATASE RPAP2-RELATED"/>
    <property type="match status" value="1"/>
</dbReference>
<evidence type="ECO:0000256" key="13">
    <source>
        <dbReference type="RuleBase" id="RU367080"/>
    </source>
</evidence>
<dbReference type="GO" id="GO:0008270">
    <property type="term" value="F:zinc ion binding"/>
    <property type="evidence" value="ECO:0007669"/>
    <property type="project" value="UniProtKB-KW"/>
</dbReference>
<dbReference type="InterPro" id="IPR038534">
    <property type="entry name" value="Rtr1/RPAP2_sf"/>
</dbReference>
<evidence type="ECO:0000256" key="6">
    <source>
        <dbReference type="ARBA" id="ARBA00022833"/>
    </source>
</evidence>
<organism evidence="16 17">
    <name type="scientific">Eublepharis macularius</name>
    <name type="common">Leopard gecko</name>
    <name type="synonym">Cyrtodactylus macularius</name>
    <dbReference type="NCBI Taxonomy" id="481883"/>
    <lineage>
        <taxon>Eukaryota</taxon>
        <taxon>Metazoa</taxon>
        <taxon>Chordata</taxon>
        <taxon>Craniata</taxon>
        <taxon>Vertebrata</taxon>
        <taxon>Euteleostomi</taxon>
        <taxon>Lepidosauria</taxon>
        <taxon>Squamata</taxon>
        <taxon>Bifurcata</taxon>
        <taxon>Gekkota</taxon>
        <taxon>Eublepharidae</taxon>
        <taxon>Eublepharinae</taxon>
        <taxon>Eublepharis</taxon>
    </lineage>
</organism>
<feature type="compositionally biased region" description="Basic residues" evidence="14">
    <location>
        <begin position="9"/>
        <end position="21"/>
    </location>
</feature>
<feature type="region of interest" description="Disordered" evidence="14">
    <location>
        <begin position="1"/>
        <end position="32"/>
    </location>
</feature>
<evidence type="ECO:0000313" key="16">
    <source>
        <dbReference type="Proteomes" id="UP001190640"/>
    </source>
</evidence>
<evidence type="ECO:0000256" key="11">
    <source>
        <dbReference type="ARBA" id="ARBA00048336"/>
    </source>
</evidence>
<comment type="catalytic activity">
    <reaction evidence="11 13">
        <text>O-phospho-L-threonyl-[protein] + H2O = L-threonyl-[protein] + phosphate</text>
        <dbReference type="Rhea" id="RHEA:47004"/>
        <dbReference type="Rhea" id="RHEA-COMP:11060"/>
        <dbReference type="Rhea" id="RHEA-COMP:11605"/>
        <dbReference type="ChEBI" id="CHEBI:15377"/>
        <dbReference type="ChEBI" id="CHEBI:30013"/>
        <dbReference type="ChEBI" id="CHEBI:43474"/>
        <dbReference type="ChEBI" id="CHEBI:61977"/>
        <dbReference type="EC" id="3.1.3.16"/>
    </reaction>
</comment>
<dbReference type="GO" id="GO:0005634">
    <property type="term" value="C:nucleus"/>
    <property type="evidence" value="ECO:0007669"/>
    <property type="project" value="UniProtKB-SubCell"/>
</dbReference>
<keyword evidence="7 13" id="KW-0904">Protein phosphatase</keyword>
<dbReference type="InterPro" id="IPR007308">
    <property type="entry name" value="Rtr1/RPAP2_dom"/>
</dbReference>
<dbReference type="GeneID" id="129329838"/>
<reference evidence="17" key="1">
    <citation type="submission" date="2025-08" db="UniProtKB">
        <authorList>
            <consortium name="RefSeq"/>
        </authorList>
    </citation>
    <scope>IDENTIFICATION</scope>
    <source>
        <tissue evidence="17">Blood</tissue>
    </source>
</reference>
<evidence type="ECO:0000259" key="15">
    <source>
        <dbReference type="PROSITE" id="PS51479"/>
    </source>
</evidence>
<dbReference type="KEGG" id="emc:129329838"/>
<comment type="subunit">
    <text evidence="13">Associates with the RNA polymerase II complex.</text>
</comment>
<comment type="subcellular location">
    <subcellularLocation>
        <location evidence="1 13">Nucleus</location>
    </subcellularLocation>
</comment>
<keyword evidence="6 13" id="KW-0862">Zinc</keyword>
<dbReference type="AlphaFoldDB" id="A0AA97KYB0"/>
<dbReference type="Pfam" id="PF04181">
    <property type="entry name" value="RPAP2_Rtr1"/>
    <property type="match status" value="1"/>
</dbReference>
<keyword evidence="4 13" id="KW-0863">Zinc-finger</keyword>
<dbReference type="Proteomes" id="UP001190640">
    <property type="component" value="Chromosome 5"/>
</dbReference>
<accession>A0AA97KYB0</accession>
<feature type="domain" description="RTR1-type" evidence="15">
    <location>
        <begin position="73"/>
        <end position="156"/>
    </location>
</feature>
<protein>
    <recommendedName>
        <fullName evidence="13">RNA polymerase II subunit B1 CTD phosphatase RPAP2 homolog</fullName>
        <ecNumber evidence="13">3.1.3.16</ecNumber>
    </recommendedName>
</protein>
<evidence type="ECO:0000256" key="5">
    <source>
        <dbReference type="ARBA" id="ARBA00022801"/>
    </source>
</evidence>
<dbReference type="CTD" id="79871"/>
<evidence type="ECO:0000256" key="8">
    <source>
        <dbReference type="ARBA" id="ARBA00023242"/>
    </source>
</evidence>
<evidence type="ECO:0000256" key="9">
    <source>
        <dbReference type="ARBA" id="ARBA00045547"/>
    </source>
</evidence>
<dbReference type="PANTHER" id="PTHR14732:SF0">
    <property type="entry name" value="RNA POLYMERASE II SUBUNIT B1 CTD PHOSPHATASE RPAP2-RELATED"/>
    <property type="match status" value="1"/>
</dbReference>
<sequence>MMAEEKTRSAAKARSHRRRSGNKQTSTLKNEDALQRRATLEAAIRKKIECERKALRIVERLLEDDITEEFLVDCGKYITPSHYKDVIEERFIIKLCGYPVCQNRLENVPKQKYRISTKHNKVYDITERKCFCSNFCYRASKHFEGQISESPVWLREEERPPDIELLKEGESGHSGKEVKLLTEAIRTSDTETPSPALIQGDSGTETESNSGDEQEFVSSVLTENLSSAKHLEHPVPRKSILKKKSVERTCLEFNCTGDVANDAAEQLSKCKLDALKEKRAVPSTPQMKISDTSPKTRKKTEGCGDNASSSSVVFLGVSKNGAEQLKRLLAKSNQSIHHGLKGPADPLATKSNLLEGLRQTFIEWRTEETLKLLHSFGSTTTQELPVSCKVEELDEDDFDSADDFNDAASEKDMEPCLDPSLPITGSRMAATQPLPSYEQLREDATLLEIRVKEFYEGKVTFAEEGLMMQPGRDQHHSDKDVKQLATAFPLVDSNAQHQIQKRIVLEKLQKVLPNVLGPLRIPLGEVYSELKNLVKTFALTNKNIIHKTPEWTLIALVLLSVLSQTIPAFARSQQSPVYTQFLTTLFEELRFTYEDFESLTRLFKSDYFLH</sequence>
<evidence type="ECO:0000256" key="1">
    <source>
        <dbReference type="ARBA" id="ARBA00004123"/>
    </source>
</evidence>
<proteinExistence type="inferred from homology"/>
<gene>
    <name evidence="17" type="primary">RPAP2</name>
</gene>
<feature type="region of interest" description="Disordered" evidence="14">
    <location>
        <begin position="281"/>
        <end position="307"/>
    </location>
</feature>
<keyword evidence="8 13" id="KW-0539">Nucleus</keyword>
<dbReference type="RefSeq" id="XP_054835504.1">
    <property type="nucleotide sequence ID" value="XM_054979529.1"/>
</dbReference>
<dbReference type="PROSITE" id="PS51479">
    <property type="entry name" value="ZF_RTR1"/>
    <property type="match status" value="1"/>
</dbReference>
<feature type="region of interest" description="Disordered" evidence="14">
    <location>
        <begin position="189"/>
        <end position="216"/>
    </location>
</feature>
<dbReference type="Gene3D" id="1.25.40.820">
    <property type="match status" value="1"/>
</dbReference>